<dbReference type="EMBL" id="RXIC02000019">
    <property type="protein sequence ID" value="KAB1225677.1"/>
    <property type="molecule type" value="Genomic_DNA"/>
</dbReference>
<proteinExistence type="inferred from homology"/>
<keyword evidence="3" id="KW-0479">Metal-binding</keyword>
<dbReference type="Gene3D" id="3.30.830.10">
    <property type="entry name" value="Metalloenzyme, LuxS/M16 peptidase-like"/>
    <property type="match status" value="3"/>
</dbReference>
<evidence type="ECO:0000256" key="5">
    <source>
        <dbReference type="ARBA" id="ARBA00022833"/>
    </source>
</evidence>
<dbReference type="InterPro" id="IPR011765">
    <property type="entry name" value="Pept_M16_N"/>
</dbReference>
<comment type="similarity">
    <text evidence="1">Belongs to the peptidase M16 family.</text>
</comment>
<dbReference type="InterPro" id="IPR050626">
    <property type="entry name" value="Peptidase_M16"/>
</dbReference>
<evidence type="ECO:0000256" key="6">
    <source>
        <dbReference type="ARBA" id="ARBA00023049"/>
    </source>
</evidence>
<dbReference type="InterPro" id="IPR001431">
    <property type="entry name" value="Pept_M16_Zn_BS"/>
</dbReference>
<dbReference type="PANTHER" id="PTHR43690">
    <property type="entry name" value="NARDILYSIN"/>
    <property type="match status" value="1"/>
</dbReference>
<evidence type="ECO:0000256" key="1">
    <source>
        <dbReference type="ARBA" id="ARBA00007261"/>
    </source>
</evidence>
<dbReference type="InterPro" id="IPR011249">
    <property type="entry name" value="Metalloenz_LuxS/M16"/>
</dbReference>
<feature type="domain" description="Peptidase M16 C-terminal" evidence="8">
    <location>
        <begin position="157"/>
        <end position="259"/>
    </location>
</feature>
<keyword evidence="10" id="KW-1185">Reference proteome</keyword>
<dbReference type="GO" id="GO:0004222">
    <property type="term" value="F:metalloendopeptidase activity"/>
    <property type="evidence" value="ECO:0007669"/>
    <property type="project" value="InterPro"/>
</dbReference>
<evidence type="ECO:0000259" key="7">
    <source>
        <dbReference type="Pfam" id="PF00675"/>
    </source>
</evidence>
<keyword evidence="6" id="KW-0482">Metalloprotease</keyword>
<comment type="caution">
    <text evidence="9">The sequence shown here is derived from an EMBL/GenBank/DDBJ whole genome shotgun (WGS) entry which is preliminary data.</text>
</comment>
<evidence type="ECO:0000256" key="3">
    <source>
        <dbReference type="ARBA" id="ARBA00022723"/>
    </source>
</evidence>
<evidence type="ECO:0000313" key="10">
    <source>
        <dbReference type="Proteomes" id="UP000516437"/>
    </source>
</evidence>
<dbReference type="GO" id="GO:0006508">
    <property type="term" value="P:proteolysis"/>
    <property type="evidence" value="ECO:0007669"/>
    <property type="project" value="UniProtKB-KW"/>
</dbReference>
<name>A0A6A1WPB9_9ROSI</name>
<evidence type="ECO:0000256" key="4">
    <source>
        <dbReference type="ARBA" id="ARBA00022801"/>
    </source>
</evidence>
<dbReference type="PROSITE" id="PS00143">
    <property type="entry name" value="INSULINASE"/>
    <property type="match status" value="1"/>
</dbReference>
<keyword evidence="2" id="KW-0645">Protease</keyword>
<dbReference type="SUPFAM" id="SSF63411">
    <property type="entry name" value="LuxS/MPP-like metallohydrolase"/>
    <property type="match status" value="2"/>
</dbReference>
<accession>A0A6A1WPB9</accession>
<keyword evidence="5" id="KW-0862">Zinc</keyword>
<feature type="domain" description="Peptidase M16 N-terminal" evidence="7">
    <location>
        <begin position="55"/>
        <end position="112"/>
    </location>
</feature>
<sequence length="262" mass="29602">MAFGRCILTSDDIVIKSPNDRRLYRLIDLDNGLRALLVHDPEIYPDGAPKIVEDKEEAAAAMCVGMGSFSDPSEAQGLAHFLEHMLFMGSAEFPDENEVIVTRVSNSEKINAHKCRFSQFFVSPLVKMEAMEREVLAVDSGNKKSLIDAMEKGVNLREQILKLYRDYYHGGLMKLVVIGGESLDVLESWVKELFGDVRKGPQVNLEFKAEAPIWKAGKLYRVEAVKDVHILDLMWTLPCLHREYLKKPEDYLAHLLGHGKIS</sequence>
<dbReference type="Proteomes" id="UP000516437">
    <property type="component" value="Chromosome 1"/>
</dbReference>
<dbReference type="AlphaFoldDB" id="A0A6A1WPB9"/>
<evidence type="ECO:0000259" key="8">
    <source>
        <dbReference type="Pfam" id="PF05193"/>
    </source>
</evidence>
<dbReference type="PANTHER" id="PTHR43690:SF18">
    <property type="entry name" value="INSULIN-DEGRADING ENZYME-RELATED"/>
    <property type="match status" value="1"/>
</dbReference>
<dbReference type="InterPro" id="IPR007863">
    <property type="entry name" value="Peptidase_M16_C"/>
</dbReference>
<protein>
    <submittedName>
        <fullName evidence="9">A-factor-processing enzyme</fullName>
    </submittedName>
</protein>
<dbReference type="GO" id="GO:0046872">
    <property type="term" value="F:metal ion binding"/>
    <property type="evidence" value="ECO:0007669"/>
    <property type="project" value="UniProtKB-KW"/>
</dbReference>
<organism evidence="9 10">
    <name type="scientific">Morella rubra</name>
    <name type="common">Chinese bayberry</name>
    <dbReference type="NCBI Taxonomy" id="262757"/>
    <lineage>
        <taxon>Eukaryota</taxon>
        <taxon>Viridiplantae</taxon>
        <taxon>Streptophyta</taxon>
        <taxon>Embryophyta</taxon>
        <taxon>Tracheophyta</taxon>
        <taxon>Spermatophyta</taxon>
        <taxon>Magnoliopsida</taxon>
        <taxon>eudicotyledons</taxon>
        <taxon>Gunneridae</taxon>
        <taxon>Pentapetalae</taxon>
        <taxon>rosids</taxon>
        <taxon>fabids</taxon>
        <taxon>Fagales</taxon>
        <taxon>Myricaceae</taxon>
        <taxon>Morella</taxon>
    </lineage>
</organism>
<dbReference type="Pfam" id="PF05193">
    <property type="entry name" value="Peptidase_M16_C"/>
    <property type="match status" value="1"/>
</dbReference>
<gene>
    <name evidence="9" type="ORF">CJ030_MR1G009142</name>
</gene>
<dbReference type="Pfam" id="PF00675">
    <property type="entry name" value="Peptidase_M16"/>
    <property type="match status" value="1"/>
</dbReference>
<reference evidence="9 10" key="1">
    <citation type="journal article" date="2019" name="Plant Biotechnol. J.">
        <title>The red bayberry genome and genetic basis of sex determination.</title>
        <authorList>
            <person name="Jia H.M."/>
            <person name="Jia H.J."/>
            <person name="Cai Q.L."/>
            <person name="Wang Y."/>
            <person name="Zhao H.B."/>
            <person name="Yang W.F."/>
            <person name="Wang G.Y."/>
            <person name="Li Y.H."/>
            <person name="Zhan D.L."/>
            <person name="Shen Y.T."/>
            <person name="Niu Q.F."/>
            <person name="Chang L."/>
            <person name="Qiu J."/>
            <person name="Zhao L."/>
            <person name="Xie H.B."/>
            <person name="Fu W.Y."/>
            <person name="Jin J."/>
            <person name="Li X.W."/>
            <person name="Jiao Y."/>
            <person name="Zhou C.C."/>
            <person name="Tu T."/>
            <person name="Chai C.Y."/>
            <person name="Gao J.L."/>
            <person name="Fan L.J."/>
            <person name="van de Weg E."/>
            <person name="Wang J.Y."/>
            <person name="Gao Z.S."/>
        </authorList>
    </citation>
    <scope>NUCLEOTIDE SEQUENCE [LARGE SCALE GENOMIC DNA]</scope>
    <source>
        <tissue evidence="9">Leaves</tissue>
    </source>
</reference>
<keyword evidence="4" id="KW-0378">Hydrolase</keyword>
<dbReference type="OrthoDB" id="952271at2759"/>
<evidence type="ECO:0000313" key="9">
    <source>
        <dbReference type="EMBL" id="KAB1225677.1"/>
    </source>
</evidence>
<dbReference type="GO" id="GO:0005829">
    <property type="term" value="C:cytosol"/>
    <property type="evidence" value="ECO:0007669"/>
    <property type="project" value="TreeGrafter"/>
</dbReference>
<evidence type="ECO:0000256" key="2">
    <source>
        <dbReference type="ARBA" id="ARBA00022670"/>
    </source>
</evidence>